<keyword evidence="8 9" id="KW-0804">Transcription</keyword>
<dbReference type="PANTHER" id="PTHR45526">
    <property type="entry name" value="TRANSCRIPTIONAL REGULATORY PROTEIN DPIA"/>
    <property type="match status" value="1"/>
</dbReference>
<evidence type="ECO:0000256" key="5">
    <source>
        <dbReference type="ARBA" id="ARBA00023015"/>
    </source>
</evidence>
<evidence type="ECO:0000313" key="13">
    <source>
        <dbReference type="Proteomes" id="UP000215459"/>
    </source>
</evidence>
<feature type="modified residue" description="4-aspartylphosphate" evidence="10">
    <location>
        <position position="54"/>
    </location>
</feature>
<keyword evidence="5 9" id="KW-0805">Transcription regulation</keyword>
<dbReference type="Gene3D" id="3.40.50.2300">
    <property type="match status" value="1"/>
</dbReference>
<proteinExistence type="predicted"/>
<evidence type="ECO:0000256" key="10">
    <source>
        <dbReference type="PROSITE-ProRule" id="PRU00169"/>
    </source>
</evidence>
<evidence type="ECO:0000256" key="8">
    <source>
        <dbReference type="ARBA" id="ARBA00023163"/>
    </source>
</evidence>
<dbReference type="CDD" id="cd19925">
    <property type="entry name" value="REC_citrate_TCS"/>
    <property type="match status" value="1"/>
</dbReference>
<organism evidence="12 13">
    <name type="scientific">Paludifilum halophilum</name>
    <dbReference type="NCBI Taxonomy" id="1642702"/>
    <lineage>
        <taxon>Bacteria</taxon>
        <taxon>Bacillati</taxon>
        <taxon>Bacillota</taxon>
        <taxon>Bacilli</taxon>
        <taxon>Bacillales</taxon>
        <taxon>Thermoactinomycetaceae</taxon>
        <taxon>Paludifilum</taxon>
    </lineage>
</organism>
<keyword evidence="2 9" id="KW-0963">Cytoplasm</keyword>
<evidence type="ECO:0000256" key="7">
    <source>
        <dbReference type="ARBA" id="ARBA00023159"/>
    </source>
</evidence>
<dbReference type="SUPFAM" id="SSF46785">
    <property type="entry name" value="Winged helix' DNA-binding domain"/>
    <property type="match status" value="1"/>
</dbReference>
<accession>A0A235B533</accession>
<dbReference type="GO" id="GO:0003677">
    <property type="term" value="F:DNA binding"/>
    <property type="evidence" value="ECO:0007669"/>
    <property type="project" value="UniProtKB-KW"/>
</dbReference>
<dbReference type="InterPro" id="IPR011006">
    <property type="entry name" value="CheY-like_superfamily"/>
</dbReference>
<evidence type="ECO:0000259" key="11">
    <source>
        <dbReference type="PROSITE" id="PS50110"/>
    </source>
</evidence>
<dbReference type="InterPro" id="IPR051271">
    <property type="entry name" value="2C-system_Tx_regulators"/>
</dbReference>
<dbReference type="SMART" id="SM00448">
    <property type="entry name" value="REC"/>
    <property type="match status" value="1"/>
</dbReference>
<dbReference type="PROSITE" id="PS50110">
    <property type="entry name" value="RESPONSE_REGULATORY"/>
    <property type="match status" value="1"/>
</dbReference>
<dbReference type="SUPFAM" id="SSF52172">
    <property type="entry name" value="CheY-like"/>
    <property type="match status" value="1"/>
</dbReference>
<dbReference type="OrthoDB" id="9759232at2"/>
<name>A0A235B533_9BACL</name>
<keyword evidence="7 9" id="KW-0010">Activator</keyword>
<dbReference type="RefSeq" id="WP_094264577.1">
    <property type="nucleotide sequence ID" value="NZ_NOWF01000006.1"/>
</dbReference>
<dbReference type="AlphaFoldDB" id="A0A235B533"/>
<keyword evidence="4 9" id="KW-0902">Two-component regulatory system</keyword>
<evidence type="ECO:0000256" key="9">
    <source>
        <dbReference type="PIRNR" id="PIRNR006171"/>
    </source>
</evidence>
<evidence type="ECO:0000256" key="1">
    <source>
        <dbReference type="ARBA" id="ARBA00004496"/>
    </source>
</evidence>
<feature type="domain" description="Response regulatory" evidence="11">
    <location>
        <begin position="3"/>
        <end position="119"/>
    </location>
</feature>
<evidence type="ECO:0000256" key="6">
    <source>
        <dbReference type="ARBA" id="ARBA00023125"/>
    </source>
</evidence>
<evidence type="ECO:0000256" key="2">
    <source>
        <dbReference type="ARBA" id="ARBA00022490"/>
    </source>
</evidence>
<dbReference type="Proteomes" id="UP000215459">
    <property type="component" value="Unassembled WGS sequence"/>
</dbReference>
<dbReference type="GO" id="GO:0003700">
    <property type="term" value="F:DNA-binding transcription factor activity"/>
    <property type="evidence" value="ECO:0007669"/>
    <property type="project" value="InterPro"/>
</dbReference>
<keyword evidence="3 10" id="KW-0597">Phosphoprotein</keyword>
<keyword evidence="13" id="KW-1185">Reference proteome</keyword>
<dbReference type="InterPro" id="IPR036390">
    <property type="entry name" value="WH_DNA-bd_sf"/>
</dbReference>
<dbReference type="InterPro" id="IPR036388">
    <property type="entry name" value="WH-like_DNA-bd_sf"/>
</dbReference>
<dbReference type="Gene3D" id="1.10.10.10">
    <property type="entry name" value="Winged helix-like DNA-binding domain superfamily/Winged helix DNA-binding domain"/>
    <property type="match status" value="1"/>
</dbReference>
<dbReference type="PIRSF" id="PIRSF006171">
    <property type="entry name" value="RR_citrat_malat"/>
    <property type="match status" value="1"/>
</dbReference>
<keyword evidence="6 9" id="KW-0238">DNA-binding</keyword>
<dbReference type="GO" id="GO:0005737">
    <property type="term" value="C:cytoplasm"/>
    <property type="evidence" value="ECO:0007669"/>
    <property type="project" value="UniProtKB-SubCell"/>
</dbReference>
<dbReference type="PANTHER" id="PTHR45526:SF1">
    <property type="entry name" value="TRANSCRIPTIONAL REGULATORY PROTEIN DCUR-RELATED"/>
    <property type="match status" value="1"/>
</dbReference>
<evidence type="ECO:0000256" key="4">
    <source>
        <dbReference type="ARBA" id="ARBA00023012"/>
    </source>
</evidence>
<evidence type="ECO:0000256" key="3">
    <source>
        <dbReference type="ARBA" id="ARBA00022553"/>
    </source>
</evidence>
<protein>
    <recommendedName>
        <fullName evidence="9">Transcriptional regulatory protein</fullName>
    </recommendedName>
</protein>
<comment type="subcellular location">
    <subcellularLocation>
        <location evidence="1 9">Cytoplasm</location>
    </subcellularLocation>
</comment>
<dbReference type="InterPro" id="IPR001789">
    <property type="entry name" value="Sig_transdc_resp-reg_receiver"/>
</dbReference>
<evidence type="ECO:0000313" key="12">
    <source>
        <dbReference type="EMBL" id="OYD07341.1"/>
    </source>
</evidence>
<dbReference type="GO" id="GO:0000156">
    <property type="term" value="F:phosphorelay response regulator activity"/>
    <property type="evidence" value="ECO:0007669"/>
    <property type="project" value="TreeGrafter"/>
</dbReference>
<dbReference type="Pfam" id="PF00072">
    <property type="entry name" value="Response_reg"/>
    <property type="match status" value="1"/>
</dbReference>
<dbReference type="InterPro" id="IPR024187">
    <property type="entry name" value="Sig_transdc_resp-reg_cit/mal"/>
</dbReference>
<dbReference type="EMBL" id="NOWF01000006">
    <property type="protein sequence ID" value="OYD07341.1"/>
    <property type="molecule type" value="Genomic_DNA"/>
</dbReference>
<reference evidence="12 13" key="1">
    <citation type="submission" date="2017-07" db="EMBL/GenBank/DDBJ databases">
        <title>The genome sequence of Paludifilum halophilum highlights mechanisms for microbial adaptation to high salt environemnts.</title>
        <authorList>
            <person name="Belbahri L."/>
        </authorList>
    </citation>
    <scope>NUCLEOTIDE SEQUENCE [LARGE SCALE GENOMIC DNA]</scope>
    <source>
        <strain evidence="12 13">DSM 102817</strain>
    </source>
</reference>
<comment type="caution">
    <text evidence="12">The sequence shown here is derived from an EMBL/GenBank/DDBJ whole genome shotgun (WGS) entry which is preliminary data.</text>
</comment>
<gene>
    <name evidence="12" type="ORF">CHM34_10525</name>
</gene>
<sequence length="241" mass="27551">MIRVLIVEDDPMVAAINQSYLDSMPGFSCTEIATKASDALDFLGRNSVDLVLLDIFMPGKSGLDLLREIRTGKKGIDVIVITAASDIHNIKTALRLGAVDYLIKPFTFDRLQASLERYKQEHKMMQEQKRWNQDELDRLLRTREGTVTANPPELPKGLTLITLRRVVNSILKMDEEFSTEELAHEAGISRVSARKYLNFLVDIGHLWVNMVYKTVGRPVYQFHLTKEHRERIQPYLEAPDP</sequence>